<dbReference type="CDD" id="cd00761">
    <property type="entry name" value="Glyco_tranf_GTA_type"/>
    <property type="match status" value="1"/>
</dbReference>
<protein>
    <submittedName>
        <fullName evidence="2">Glycosyl transferase family protein</fullName>
        <ecNumber evidence="2">2.4.1.-</ecNumber>
    </submittedName>
</protein>
<dbReference type="EMBL" id="AHKF01000006">
    <property type="protein sequence ID" value="EIA10420.1"/>
    <property type="molecule type" value="Genomic_DNA"/>
</dbReference>
<dbReference type="Proteomes" id="UP000005566">
    <property type="component" value="Unassembled WGS sequence"/>
</dbReference>
<dbReference type="AlphaFoldDB" id="H7FM82"/>
<dbReference type="Pfam" id="PF00535">
    <property type="entry name" value="Glycos_transf_2"/>
    <property type="match status" value="1"/>
</dbReference>
<dbReference type="InterPro" id="IPR050834">
    <property type="entry name" value="Glycosyltransf_2"/>
</dbReference>
<sequence>MIKKSPKVTVVIPCFNDGNFIQETVNSVFKQTFQDFQVIIVDDGSNESTKEVLKALKNDRVNIITQNNRGPSSARNTGMKNANSEYILIIDSDDTFEVSFLEKAITILNENSDIGAVSSHCTVFINNDEVISEHRPKGGGISDFLFDNNSVSFALIRKKTWEEVGGYDEKMINGFEDWEFWIALTKKEWKVGMIPELLFNYRIKDENSVNQNAKLNYRESNLNYIYKKHHDVYVNHFSEMVDFLTNLAQRNKRNEIKYKNSIDYKIGRFILCPLRFIKKSLK</sequence>
<dbReference type="GO" id="GO:0016757">
    <property type="term" value="F:glycosyltransferase activity"/>
    <property type="evidence" value="ECO:0007669"/>
    <property type="project" value="UniProtKB-KW"/>
</dbReference>
<gene>
    <name evidence="2" type="ORF">HJ01_00280</name>
</gene>
<keyword evidence="2" id="KW-0328">Glycosyltransferase</keyword>
<proteinExistence type="predicted"/>
<dbReference type="eggNOG" id="COG1216">
    <property type="taxonomic scope" value="Bacteria"/>
</dbReference>
<evidence type="ECO:0000313" key="3">
    <source>
        <dbReference type="Proteomes" id="UP000005566"/>
    </source>
</evidence>
<organism evidence="2 3">
    <name type="scientific">Flavobacterium frigoris (strain PS1)</name>
    <dbReference type="NCBI Taxonomy" id="1086011"/>
    <lineage>
        <taxon>Bacteria</taxon>
        <taxon>Pseudomonadati</taxon>
        <taxon>Bacteroidota</taxon>
        <taxon>Flavobacteriia</taxon>
        <taxon>Flavobacteriales</taxon>
        <taxon>Flavobacteriaceae</taxon>
        <taxon>Flavobacterium</taxon>
    </lineage>
</organism>
<name>H7FM82_FLAFP</name>
<dbReference type="RefSeq" id="WP_007136457.1">
    <property type="nucleotide sequence ID" value="NZ_AHKF01000006.1"/>
</dbReference>
<dbReference type="SUPFAM" id="SSF53448">
    <property type="entry name" value="Nucleotide-diphospho-sugar transferases"/>
    <property type="match status" value="1"/>
</dbReference>
<reference evidence="2 3" key="1">
    <citation type="journal article" date="2014" name="Acta Crystallogr. D">
        <title>Structure-based characterization and antifreeze properties of a hyperactive ice-binding protein from the Antarctic bacterium Flavobacterium frigoris PS1.</title>
        <authorList>
            <person name="Do H."/>
            <person name="Kim S.J."/>
            <person name="Kim H.J."/>
            <person name="Lee J.H."/>
        </authorList>
    </citation>
    <scope>NUCLEOTIDE SEQUENCE [LARGE SCALE GENOMIC DNA]</scope>
    <source>
        <strain evidence="2 3">PS1</strain>
    </source>
</reference>
<keyword evidence="2" id="KW-0808">Transferase</keyword>
<evidence type="ECO:0000259" key="1">
    <source>
        <dbReference type="Pfam" id="PF00535"/>
    </source>
</evidence>
<dbReference type="Gene3D" id="3.90.550.10">
    <property type="entry name" value="Spore Coat Polysaccharide Biosynthesis Protein SpsA, Chain A"/>
    <property type="match status" value="1"/>
</dbReference>
<keyword evidence="3" id="KW-1185">Reference proteome</keyword>
<dbReference type="PANTHER" id="PTHR43685">
    <property type="entry name" value="GLYCOSYLTRANSFERASE"/>
    <property type="match status" value="1"/>
</dbReference>
<dbReference type="EC" id="2.4.1.-" evidence="2"/>
<dbReference type="OrthoDB" id="597270at2"/>
<dbReference type="STRING" id="1086011.HJ01_00280"/>
<feature type="domain" description="Glycosyltransferase 2-like" evidence="1">
    <location>
        <begin position="9"/>
        <end position="134"/>
    </location>
</feature>
<accession>H7FM82</accession>
<dbReference type="PATRIC" id="fig|1086011.3.peg.274"/>
<comment type="caution">
    <text evidence="2">The sequence shown here is derived from an EMBL/GenBank/DDBJ whole genome shotgun (WGS) entry which is preliminary data.</text>
</comment>
<dbReference type="InterPro" id="IPR001173">
    <property type="entry name" value="Glyco_trans_2-like"/>
</dbReference>
<evidence type="ECO:0000313" key="2">
    <source>
        <dbReference type="EMBL" id="EIA10420.1"/>
    </source>
</evidence>
<dbReference type="InterPro" id="IPR029044">
    <property type="entry name" value="Nucleotide-diphossugar_trans"/>
</dbReference>
<dbReference type="PANTHER" id="PTHR43685:SF2">
    <property type="entry name" value="GLYCOSYLTRANSFERASE 2-LIKE DOMAIN-CONTAINING PROTEIN"/>
    <property type="match status" value="1"/>
</dbReference>